<evidence type="ECO:0000313" key="1">
    <source>
        <dbReference type="EMBL" id="KAK2571608.1"/>
    </source>
</evidence>
<dbReference type="AlphaFoldDB" id="A0AAD9VEH3"/>
<protein>
    <submittedName>
        <fullName evidence="1">Uncharacterized protein</fullName>
    </submittedName>
</protein>
<evidence type="ECO:0000313" key="2">
    <source>
        <dbReference type="Proteomes" id="UP001249851"/>
    </source>
</evidence>
<name>A0AAD9VEH3_ACRCE</name>
<sequence length="179" mass="20741">MCYREEFTPERYISPLPFFSLSDCAETSQAHFPTLRKGKMEKDAHARADIKEMQDLTYQKCLLGDFLALWTRHPRVHKFLMLIPIKSVLMKRKTDPVHLKFSRVVGHNKTVIQAATEMDVVAISSSRKRYKIMLSFHSKTSTQEWHAVLTISLLFTAIIIRGCSGADRVVPFHRENFED</sequence>
<gene>
    <name evidence="1" type="ORF">P5673_002970</name>
</gene>
<accession>A0AAD9VEH3</accession>
<dbReference type="EMBL" id="JARQWQ010000005">
    <property type="protein sequence ID" value="KAK2571608.1"/>
    <property type="molecule type" value="Genomic_DNA"/>
</dbReference>
<organism evidence="1 2">
    <name type="scientific">Acropora cervicornis</name>
    <name type="common">Staghorn coral</name>
    <dbReference type="NCBI Taxonomy" id="6130"/>
    <lineage>
        <taxon>Eukaryota</taxon>
        <taxon>Metazoa</taxon>
        <taxon>Cnidaria</taxon>
        <taxon>Anthozoa</taxon>
        <taxon>Hexacorallia</taxon>
        <taxon>Scleractinia</taxon>
        <taxon>Astrocoeniina</taxon>
        <taxon>Acroporidae</taxon>
        <taxon>Acropora</taxon>
    </lineage>
</organism>
<keyword evidence="2" id="KW-1185">Reference proteome</keyword>
<proteinExistence type="predicted"/>
<dbReference type="Proteomes" id="UP001249851">
    <property type="component" value="Unassembled WGS sequence"/>
</dbReference>
<reference evidence="1" key="2">
    <citation type="journal article" date="2023" name="Science">
        <title>Genomic signatures of disease resistance in endangered staghorn corals.</title>
        <authorList>
            <person name="Vollmer S.V."/>
            <person name="Selwyn J.D."/>
            <person name="Despard B.A."/>
            <person name="Roesel C.L."/>
        </authorList>
    </citation>
    <scope>NUCLEOTIDE SEQUENCE</scope>
    <source>
        <strain evidence="1">K2</strain>
    </source>
</reference>
<reference evidence="1" key="1">
    <citation type="journal article" date="2023" name="G3 (Bethesda)">
        <title>Whole genome assembly and annotation of the endangered Caribbean coral Acropora cervicornis.</title>
        <authorList>
            <person name="Selwyn J.D."/>
            <person name="Vollmer S.V."/>
        </authorList>
    </citation>
    <scope>NUCLEOTIDE SEQUENCE</scope>
    <source>
        <strain evidence="1">K2</strain>
    </source>
</reference>
<comment type="caution">
    <text evidence="1">The sequence shown here is derived from an EMBL/GenBank/DDBJ whole genome shotgun (WGS) entry which is preliminary data.</text>
</comment>